<reference evidence="1 2" key="1">
    <citation type="journal article" date="2020" name="Mol. Biol. Evol.">
        <title>Distinct Expression and Methylation Patterns for Genes with Different Fates following a Single Whole-Genome Duplication in Flowering Plants.</title>
        <authorList>
            <person name="Shi T."/>
            <person name="Rahmani R.S."/>
            <person name="Gugger P.F."/>
            <person name="Wang M."/>
            <person name="Li H."/>
            <person name="Zhang Y."/>
            <person name="Li Z."/>
            <person name="Wang Q."/>
            <person name="Van de Peer Y."/>
            <person name="Marchal K."/>
            <person name="Chen J."/>
        </authorList>
    </citation>
    <scope>NUCLEOTIDE SEQUENCE [LARGE SCALE GENOMIC DNA]</scope>
    <source>
        <tissue evidence="1">Leaf</tissue>
    </source>
</reference>
<evidence type="ECO:0000313" key="1">
    <source>
        <dbReference type="EMBL" id="DAD46674.1"/>
    </source>
</evidence>
<evidence type="ECO:0000313" key="2">
    <source>
        <dbReference type="Proteomes" id="UP000607653"/>
    </source>
</evidence>
<dbReference type="AlphaFoldDB" id="A0A822ZKS1"/>
<dbReference type="EMBL" id="DUZY01000008">
    <property type="protein sequence ID" value="DAD46674.1"/>
    <property type="molecule type" value="Genomic_DNA"/>
</dbReference>
<protein>
    <submittedName>
        <fullName evidence="1">Uncharacterized protein</fullName>
    </submittedName>
</protein>
<organism evidence="1 2">
    <name type="scientific">Nelumbo nucifera</name>
    <name type="common">Sacred lotus</name>
    <dbReference type="NCBI Taxonomy" id="4432"/>
    <lineage>
        <taxon>Eukaryota</taxon>
        <taxon>Viridiplantae</taxon>
        <taxon>Streptophyta</taxon>
        <taxon>Embryophyta</taxon>
        <taxon>Tracheophyta</taxon>
        <taxon>Spermatophyta</taxon>
        <taxon>Magnoliopsida</taxon>
        <taxon>Proteales</taxon>
        <taxon>Nelumbonaceae</taxon>
        <taxon>Nelumbo</taxon>
    </lineage>
</organism>
<keyword evidence="2" id="KW-1185">Reference proteome</keyword>
<accession>A0A822ZKS1</accession>
<gene>
    <name evidence="1" type="ORF">HUJ06_016611</name>
</gene>
<proteinExistence type="predicted"/>
<sequence length="103" mass="12077">MYSRWQHPSTLLSEACGGRHCRLRRRSKLPMLCPNWSKREVDERQSDVGSTVESAKRVVGRSERAMAQIKSEKEEVCGCKGFRQQPRKRIGLQIHYCCCRHWD</sequence>
<comment type="caution">
    <text evidence="1">The sequence shown here is derived from an EMBL/GenBank/DDBJ whole genome shotgun (WGS) entry which is preliminary data.</text>
</comment>
<name>A0A822ZKS1_NELNU</name>
<dbReference type="Proteomes" id="UP000607653">
    <property type="component" value="Unassembled WGS sequence"/>
</dbReference>